<protein>
    <submittedName>
        <fullName evidence="4">AMP-binding protein</fullName>
    </submittedName>
</protein>
<dbReference type="InterPro" id="IPR050237">
    <property type="entry name" value="ATP-dep_AMP-bd_enzyme"/>
</dbReference>
<feature type="domain" description="AMP-binding enzyme C-terminal" evidence="3">
    <location>
        <begin position="438"/>
        <end position="513"/>
    </location>
</feature>
<feature type="domain" description="AMP-dependent synthetase/ligase" evidence="2">
    <location>
        <begin position="17"/>
        <end position="388"/>
    </location>
</feature>
<dbReference type="PANTHER" id="PTHR43767:SF1">
    <property type="entry name" value="NONRIBOSOMAL PEPTIDE SYNTHASE PES1 (EUROFUNG)-RELATED"/>
    <property type="match status" value="1"/>
</dbReference>
<feature type="compositionally biased region" description="Basic and acidic residues" evidence="1">
    <location>
        <begin position="518"/>
        <end position="534"/>
    </location>
</feature>
<evidence type="ECO:0000313" key="4">
    <source>
        <dbReference type="EMBL" id="MDX8443336.1"/>
    </source>
</evidence>
<accession>A0ABU4X4S3</accession>
<comment type="caution">
    <text evidence="4">The sequence shown here is derived from an EMBL/GenBank/DDBJ whole genome shotgun (WGS) entry which is preliminary data.</text>
</comment>
<dbReference type="InterPro" id="IPR025110">
    <property type="entry name" value="AMP-bd_C"/>
</dbReference>
<organism evidence="4 5">
    <name type="scientific">Mesorhizobium australafricanum</name>
    <dbReference type="NCBI Taxonomy" id="3072311"/>
    <lineage>
        <taxon>Bacteria</taxon>
        <taxon>Pseudomonadati</taxon>
        <taxon>Pseudomonadota</taxon>
        <taxon>Alphaproteobacteria</taxon>
        <taxon>Hyphomicrobiales</taxon>
        <taxon>Phyllobacteriaceae</taxon>
        <taxon>Mesorhizobium</taxon>
    </lineage>
</organism>
<evidence type="ECO:0000256" key="1">
    <source>
        <dbReference type="SAM" id="MobiDB-lite"/>
    </source>
</evidence>
<dbReference type="PROSITE" id="PS00455">
    <property type="entry name" value="AMP_BINDING"/>
    <property type="match status" value="1"/>
</dbReference>
<dbReference type="PANTHER" id="PTHR43767">
    <property type="entry name" value="LONG-CHAIN-FATTY-ACID--COA LIGASE"/>
    <property type="match status" value="1"/>
</dbReference>
<dbReference type="SUPFAM" id="SSF56801">
    <property type="entry name" value="Acetyl-CoA synthetase-like"/>
    <property type="match status" value="1"/>
</dbReference>
<dbReference type="InterPro" id="IPR045851">
    <property type="entry name" value="AMP-bd_C_sf"/>
</dbReference>
<dbReference type="EMBL" id="JAVIIS010000060">
    <property type="protein sequence ID" value="MDX8443336.1"/>
    <property type="molecule type" value="Genomic_DNA"/>
</dbReference>
<dbReference type="Proteomes" id="UP001272097">
    <property type="component" value="Unassembled WGS sequence"/>
</dbReference>
<dbReference type="InterPro" id="IPR042099">
    <property type="entry name" value="ANL_N_sf"/>
</dbReference>
<name>A0ABU4X4S3_9HYPH</name>
<dbReference type="InterPro" id="IPR000873">
    <property type="entry name" value="AMP-dep_synth/lig_dom"/>
</dbReference>
<dbReference type="Gene3D" id="3.40.50.12780">
    <property type="entry name" value="N-terminal domain of ligase-like"/>
    <property type="match status" value="1"/>
</dbReference>
<dbReference type="Pfam" id="PF13193">
    <property type="entry name" value="AMP-binding_C"/>
    <property type="match status" value="1"/>
</dbReference>
<dbReference type="Gene3D" id="3.30.300.30">
    <property type="match status" value="1"/>
</dbReference>
<dbReference type="InterPro" id="IPR020845">
    <property type="entry name" value="AMP-binding_CS"/>
</dbReference>
<dbReference type="RefSeq" id="WP_320217324.1">
    <property type="nucleotide sequence ID" value="NZ_JAVIIS010000060.1"/>
</dbReference>
<feature type="region of interest" description="Disordered" evidence="1">
    <location>
        <begin position="510"/>
        <end position="540"/>
    </location>
</feature>
<evidence type="ECO:0000313" key="5">
    <source>
        <dbReference type="Proteomes" id="UP001272097"/>
    </source>
</evidence>
<reference evidence="4 5" key="1">
    <citation type="submission" date="2023-08" db="EMBL/GenBank/DDBJ databases">
        <title>Implementing the SeqCode for naming new Mesorhizobium species isolated from Vachellia karroo root nodules.</title>
        <authorList>
            <person name="Van Lill M."/>
        </authorList>
    </citation>
    <scope>NUCLEOTIDE SEQUENCE [LARGE SCALE GENOMIC DNA]</scope>
    <source>
        <strain evidence="4 5">VK3E</strain>
    </source>
</reference>
<proteinExistence type="predicted"/>
<evidence type="ECO:0000259" key="2">
    <source>
        <dbReference type="Pfam" id="PF00501"/>
    </source>
</evidence>
<dbReference type="Pfam" id="PF00501">
    <property type="entry name" value="AMP-binding"/>
    <property type="match status" value="1"/>
</dbReference>
<sequence length="540" mass="60270">MQARPAHTYLTIGDQVRETARAYPDRNWIVTRDRKVTFGEMDRLSDKLAHGLTALGIERGDTVLAMLPNTIDFVTVFCALGKMGSLQVPVNVAYKGGILRHIVNDSAAKAMVVDRGFIDRLEFLADELEHVQTLIVYAEGGTVDDDATLPARLAARCRAVRFEEAFAGTSEAFERQTFHHDLMGVLYTSGTTGPSKGVMTTNAQCYNYAAGAIECGFLREGDVYYAPLPLFHIGGMWGVIYASCIVAATAVLIPSFSVSRFWQDVDDYGITCAFLLGAMVNFVYKLPRRPEDGNTSLRHVLMAPVIPQVDDFMERFGCKVWTAYGQTEASCPIYGNGTPPNSDSCGRLASDQFELRVVDDNDLEVPDGTVGELIVRSRDPWVLMAGYWKNPEATVAAWRNQWLHTGDLMKRDADGWYYFIDRKKDALRRRGENISSVEVENEINAHPDVVESAVIPVLADDAEQEVMAVVVRRAGAELSYEELTRFLEPRMAYFMVPRYLEFRDELPKTPTGKIQKNQLRDQGRGASTWDREAAGLKLAR</sequence>
<keyword evidence="5" id="KW-1185">Reference proteome</keyword>
<evidence type="ECO:0000259" key="3">
    <source>
        <dbReference type="Pfam" id="PF13193"/>
    </source>
</evidence>
<gene>
    <name evidence="4" type="ORF">RFM51_27585</name>
</gene>